<dbReference type="Pfam" id="PF00069">
    <property type="entry name" value="Pkinase"/>
    <property type="match status" value="1"/>
</dbReference>
<dbReference type="PANTHER" id="PTHR43289">
    <property type="entry name" value="MITOGEN-ACTIVATED PROTEIN KINASE KINASE KINASE 20-RELATED"/>
    <property type="match status" value="1"/>
</dbReference>
<evidence type="ECO:0000256" key="6">
    <source>
        <dbReference type="PROSITE-ProRule" id="PRU10141"/>
    </source>
</evidence>
<dbReference type="PROSITE" id="PS50011">
    <property type="entry name" value="PROTEIN_KINASE_DOM"/>
    <property type="match status" value="1"/>
</dbReference>
<evidence type="ECO:0000313" key="9">
    <source>
        <dbReference type="Proteomes" id="UP001164459"/>
    </source>
</evidence>
<evidence type="ECO:0000256" key="4">
    <source>
        <dbReference type="ARBA" id="ARBA00022840"/>
    </source>
</evidence>
<keyword evidence="9" id="KW-1185">Reference proteome</keyword>
<evidence type="ECO:0000259" key="7">
    <source>
        <dbReference type="PROSITE" id="PS50011"/>
    </source>
</evidence>
<dbReference type="EMBL" id="CP114040">
    <property type="protein sequence ID" value="WAS94557.1"/>
    <property type="molecule type" value="Genomic_DNA"/>
</dbReference>
<dbReference type="Gene3D" id="1.25.40.10">
    <property type="entry name" value="Tetratricopeptide repeat domain"/>
    <property type="match status" value="3"/>
</dbReference>
<evidence type="ECO:0000256" key="3">
    <source>
        <dbReference type="ARBA" id="ARBA00022777"/>
    </source>
</evidence>
<keyword evidence="4 6" id="KW-0067">ATP-binding</keyword>
<evidence type="ECO:0000256" key="1">
    <source>
        <dbReference type="ARBA" id="ARBA00022679"/>
    </source>
</evidence>
<sequence length="901" mass="94242">MTASESDGAGGLAAALAAPRLVHDREYARGKAAVAAALFDEPQPRPSIGRYELRRRLGAGGMGEVYAAHDPALGREVALKLTRSDRAGPGEEARLLREARLLARLSHPHVVQIHEVGAVDGHVYIAMALIRGRTLRAWQREAARPWRATVRLYVAAARGLAAAHAAGLVHCDFKPDNALVDTDEHVYVVDFGLARVAGPAPEAGTDGSPGGVGSTLGGTVGYAAPEQLVGRAPDARSDIYSLCCSLFEALHGWVPGRDPAPPARRRPEHPRWLDRELARGMAAAPERRHPTLAALCAALERDPGRTRRRIGLAGGLLALGGSAGAWLPDPPAAIDACAAVDRGLDAAWNPAQRAALAAAFRGSGLTLAAGAWQRVDASLGAYVQAWQAARRQLCETSALHSPGRLEARRICLERSAAAVAALIERLAAGERAAVERSIAAVEALPRLEACAGTGASALVSRSTGAPARDGGEALRRTLITARAYAATGDLAEARRLAESALARADLAVDPAARADALLAVGELRAERGEIEAAEAALLEAVDTAEAAGEDDLAASTWLALTTLAARQQIAPERAQLWARRAAAALDRLGDQGLRRAELEFARAIAAYHAGHHDETARLEREVLARLEAVDGPQAARIRAQQGLANAYEALGREAEARATFEAALAAADAFYGARHPQYARVAHDMATLLIQQGEGARARGLLEAALAVWTEAHGAAGLEAARVHTTLAHEAVQAGEFGRAEHHSRRALAIYGRVLPPGHEDLPAALINLGVVEFWRGDHEGALAAYREAAALQDRSLPAGHVHRAITANNIGESLLALDRPAEALAEFTAAEPIARAAPTVDDELLGLILAGKGAALLALGEADRALAALVEARAATARVAGSAAAVAELDARLSALGRAR</sequence>
<dbReference type="Gene3D" id="3.30.200.20">
    <property type="entry name" value="Phosphorylase Kinase, domain 1"/>
    <property type="match status" value="1"/>
</dbReference>
<dbReference type="GO" id="GO:0016301">
    <property type="term" value="F:kinase activity"/>
    <property type="evidence" value="ECO:0007669"/>
    <property type="project" value="UniProtKB-KW"/>
</dbReference>
<evidence type="ECO:0000313" key="8">
    <source>
        <dbReference type="EMBL" id="WAS94557.1"/>
    </source>
</evidence>
<dbReference type="PROSITE" id="PS00107">
    <property type="entry name" value="PROTEIN_KINASE_ATP"/>
    <property type="match status" value="1"/>
</dbReference>
<gene>
    <name evidence="8" type="ORF">O0S08_00220</name>
</gene>
<dbReference type="InterPro" id="IPR000719">
    <property type="entry name" value="Prot_kinase_dom"/>
</dbReference>
<evidence type="ECO:0000256" key="5">
    <source>
        <dbReference type="PROSITE-ProRule" id="PRU00339"/>
    </source>
</evidence>
<reference evidence="8" key="1">
    <citation type="submission" date="2022-11" db="EMBL/GenBank/DDBJ databases">
        <title>Minimal conservation of predation-associated metabolite biosynthetic gene clusters underscores biosynthetic potential of Myxococcota including descriptions for ten novel species: Archangium lansinium sp. nov., Myxococcus landrumus sp. nov., Nannocystis bai.</title>
        <authorList>
            <person name="Ahearne A."/>
            <person name="Stevens C."/>
            <person name="Dowd S."/>
        </authorList>
    </citation>
    <scope>NUCLEOTIDE SEQUENCE</scope>
    <source>
        <strain evidence="8">Fl3</strain>
    </source>
</reference>
<dbReference type="SUPFAM" id="SSF48452">
    <property type="entry name" value="TPR-like"/>
    <property type="match status" value="2"/>
</dbReference>
<proteinExistence type="predicted"/>
<dbReference type="RefSeq" id="WP_269036894.1">
    <property type="nucleotide sequence ID" value="NZ_CP114040.1"/>
</dbReference>
<keyword evidence="3 8" id="KW-0418">Kinase</keyword>
<evidence type="ECO:0000256" key="2">
    <source>
        <dbReference type="ARBA" id="ARBA00022741"/>
    </source>
</evidence>
<feature type="domain" description="Protein kinase" evidence="7">
    <location>
        <begin position="51"/>
        <end position="365"/>
    </location>
</feature>
<feature type="repeat" description="TPR" evidence="5">
    <location>
        <begin position="763"/>
        <end position="796"/>
    </location>
</feature>
<keyword evidence="5" id="KW-0802">TPR repeat</keyword>
<dbReference type="PROSITE" id="PS50005">
    <property type="entry name" value="TPR"/>
    <property type="match status" value="1"/>
</dbReference>
<dbReference type="SUPFAM" id="SSF56112">
    <property type="entry name" value="Protein kinase-like (PK-like)"/>
    <property type="match status" value="1"/>
</dbReference>
<dbReference type="InterPro" id="IPR011990">
    <property type="entry name" value="TPR-like_helical_dom_sf"/>
</dbReference>
<keyword evidence="2 6" id="KW-0547">Nucleotide-binding</keyword>
<dbReference type="Proteomes" id="UP001164459">
    <property type="component" value="Chromosome"/>
</dbReference>
<accession>A0ABY7H5K1</accession>
<name>A0ABY7H5K1_9BACT</name>
<keyword evidence="1" id="KW-0808">Transferase</keyword>
<dbReference type="InterPro" id="IPR011009">
    <property type="entry name" value="Kinase-like_dom_sf"/>
</dbReference>
<dbReference type="PANTHER" id="PTHR43289:SF6">
    <property type="entry name" value="SERINE_THREONINE-PROTEIN KINASE NEKL-3"/>
    <property type="match status" value="1"/>
</dbReference>
<feature type="binding site" evidence="6">
    <location>
        <position position="80"/>
    </location>
    <ligand>
        <name>ATP</name>
        <dbReference type="ChEBI" id="CHEBI:30616"/>
    </ligand>
</feature>
<dbReference type="Gene3D" id="1.10.510.10">
    <property type="entry name" value="Transferase(Phosphotransferase) domain 1"/>
    <property type="match status" value="1"/>
</dbReference>
<organism evidence="8 9">
    <name type="scientific">Nannocystis punicea</name>
    <dbReference type="NCBI Taxonomy" id="2995304"/>
    <lineage>
        <taxon>Bacteria</taxon>
        <taxon>Pseudomonadati</taxon>
        <taxon>Myxococcota</taxon>
        <taxon>Polyangia</taxon>
        <taxon>Nannocystales</taxon>
        <taxon>Nannocystaceae</taxon>
        <taxon>Nannocystis</taxon>
    </lineage>
</organism>
<protein>
    <submittedName>
        <fullName evidence="8">Serine/threonine-protein kinase</fullName>
    </submittedName>
</protein>
<dbReference type="InterPro" id="IPR019734">
    <property type="entry name" value="TPR_rpt"/>
</dbReference>
<dbReference type="InterPro" id="IPR017441">
    <property type="entry name" value="Protein_kinase_ATP_BS"/>
</dbReference>
<dbReference type="SMART" id="SM00028">
    <property type="entry name" value="TPR"/>
    <property type="match status" value="6"/>
</dbReference>
<dbReference type="Pfam" id="PF13424">
    <property type="entry name" value="TPR_12"/>
    <property type="match status" value="2"/>
</dbReference>
<dbReference type="CDD" id="cd14014">
    <property type="entry name" value="STKc_PknB_like"/>
    <property type="match status" value="1"/>
</dbReference>